<accession>A0A804QM47</accession>
<protein>
    <submittedName>
        <fullName evidence="2">Uncharacterized protein</fullName>
    </submittedName>
</protein>
<proteinExistence type="predicted"/>
<evidence type="ECO:0000313" key="2">
    <source>
        <dbReference type="EnsemblPlants" id="Zm00001eb342460_P001"/>
    </source>
</evidence>
<dbReference type="AlphaFoldDB" id="A0A804QM47"/>
<feature type="region of interest" description="Disordered" evidence="1">
    <location>
        <begin position="51"/>
        <end position="94"/>
    </location>
</feature>
<evidence type="ECO:0000313" key="3">
    <source>
        <dbReference type="Proteomes" id="UP000007305"/>
    </source>
</evidence>
<reference evidence="2" key="3">
    <citation type="submission" date="2021-05" db="UniProtKB">
        <authorList>
            <consortium name="EnsemblPlants"/>
        </authorList>
    </citation>
    <scope>IDENTIFICATION</scope>
    <source>
        <strain evidence="2">cv. B73</strain>
    </source>
</reference>
<organism evidence="2 3">
    <name type="scientific">Zea mays</name>
    <name type="common">Maize</name>
    <dbReference type="NCBI Taxonomy" id="4577"/>
    <lineage>
        <taxon>Eukaryota</taxon>
        <taxon>Viridiplantae</taxon>
        <taxon>Streptophyta</taxon>
        <taxon>Embryophyta</taxon>
        <taxon>Tracheophyta</taxon>
        <taxon>Spermatophyta</taxon>
        <taxon>Magnoliopsida</taxon>
        <taxon>Liliopsida</taxon>
        <taxon>Poales</taxon>
        <taxon>Poaceae</taxon>
        <taxon>PACMAD clade</taxon>
        <taxon>Panicoideae</taxon>
        <taxon>Andropogonodae</taxon>
        <taxon>Andropogoneae</taxon>
        <taxon>Tripsacinae</taxon>
        <taxon>Zea</taxon>
    </lineage>
</organism>
<dbReference type="EnsemblPlants" id="Zm00001eb342460_T001">
    <property type="protein sequence ID" value="Zm00001eb342460_P001"/>
    <property type="gene ID" value="Zm00001eb342460"/>
</dbReference>
<dbReference type="Proteomes" id="UP000007305">
    <property type="component" value="Chromosome 8"/>
</dbReference>
<keyword evidence="3" id="KW-1185">Reference proteome</keyword>
<reference evidence="3" key="1">
    <citation type="journal article" date="2009" name="Science">
        <title>The B73 maize genome: complexity, diversity, and dynamics.</title>
        <authorList>
            <person name="Schnable P.S."/>
            <person name="Ware D."/>
            <person name="Fulton R.S."/>
            <person name="Stein J.C."/>
            <person name="Wei F."/>
            <person name="Pasternak S."/>
            <person name="Liang C."/>
            <person name="Zhang J."/>
            <person name="Fulton L."/>
            <person name="Graves T.A."/>
            <person name="Minx P."/>
            <person name="Reily A.D."/>
            <person name="Courtney L."/>
            <person name="Kruchowski S.S."/>
            <person name="Tomlinson C."/>
            <person name="Strong C."/>
            <person name="Delehaunty K."/>
            <person name="Fronick C."/>
            <person name="Courtney B."/>
            <person name="Rock S.M."/>
            <person name="Belter E."/>
            <person name="Du F."/>
            <person name="Kim K."/>
            <person name="Abbott R.M."/>
            <person name="Cotton M."/>
            <person name="Levy A."/>
            <person name="Marchetto P."/>
            <person name="Ochoa K."/>
            <person name="Jackson S.M."/>
            <person name="Gillam B."/>
            <person name="Chen W."/>
            <person name="Yan L."/>
            <person name="Higginbotham J."/>
            <person name="Cardenas M."/>
            <person name="Waligorski J."/>
            <person name="Applebaum E."/>
            <person name="Phelps L."/>
            <person name="Falcone J."/>
            <person name="Kanchi K."/>
            <person name="Thane T."/>
            <person name="Scimone A."/>
            <person name="Thane N."/>
            <person name="Henke J."/>
            <person name="Wang T."/>
            <person name="Ruppert J."/>
            <person name="Shah N."/>
            <person name="Rotter K."/>
            <person name="Hodges J."/>
            <person name="Ingenthron E."/>
            <person name="Cordes M."/>
            <person name="Kohlberg S."/>
            <person name="Sgro J."/>
            <person name="Delgado B."/>
            <person name="Mead K."/>
            <person name="Chinwalla A."/>
            <person name="Leonard S."/>
            <person name="Crouse K."/>
            <person name="Collura K."/>
            <person name="Kudrna D."/>
            <person name="Currie J."/>
            <person name="He R."/>
            <person name="Angelova A."/>
            <person name="Rajasekar S."/>
            <person name="Mueller T."/>
            <person name="Lomeli R."/>
            <person name="Scara G."/>
            <person name="Ko A."/>
            <person name="Delaney K."/>
            <person name="Wissotski M."/>
            <person name="Lopez G."/>
            <person name="Campos D."/>
            <person name="Braidotti M."/>
            <person name="Ashley E."/>
            <person name="Golser W."/>
            <person name="Kim H."/>
            <person name="Lee S."/>
            <person name="Lin J."/>
            <person name="Dujmic Z."/>
            <person name="Kim W."/>
            <person name="Talag J."/>
            <person name="Zuccolo A."/>
            <person name="Fan C."/>
            <person name="Sebastian A."/>
            <person name="Kramer M."/>
            <person name="Spiegel L."/>
            <person name="Nascimento L."/>
            <person name="Zutavern T."/>
            <person name="Miller B."/>
            <person name="Ambroise C."/>
            <person name="Muller S."/>
            <person name="Spooner W."/>
            <person name="Narechania A."/>
            <person name="Ren L."/>
            <person name="Wei S."/>
            <person name="Kumari S."/>
            <person name="Faga B."/>
            <person name="Levy M.J."/>
            <person name="McMahan L."/>
            <person name="Van Buren P."/>
            <person name="Vaughn M.W."/>
            <person name="Ying K."/>
            <person name="Yeh C.-T."/>
            <person name="Emrich S.J."/>
            <person name="Jia Y."/>
            <person name="Kalyanaraman A."/>
            <person name="Hsia A.-P."/>
            <person name="Barbazuk W.B."/>
            <person name="Baucom R.S."/>
            <person name="Brutnell T.P."/>
            <person name="Carpita N.C."/>
            <person name="Chaparro C."/>
            <person name="Chia J.-M."/>
            <person name="Deragon J.-M."/>
            <person name="Estill J.C."/>
            <person name="Fu Y."/>
            <person name="Jeddeloh J.A."/>
            <person name="Han Y."/>
            <person name="Lee H."/>
            <person name="Li P."/>
            <person name="Lisch D.R."/>
            <person name="Liu S."/>
            <person name="Liu Z."/>
            <person name="Nagel D.H."/>
            <person name="McCann M.C."/>
            <person name="SanMiguel P."/>
            <person name="Myers A.M."/>
            <person name="Nettleton D."/>
            <person name="Nguyen J."/>
            <person name="Penning B.W."/>
            <person name="Ponnala L."/>
            <person name="Schneider K.L."/>
            <person name="Schwartz D.C."/>
            <person name="Sharma A."/>
            <person name="Soderlund C."/>
            <person name="Springer N.M."/>
            <person name="Sun Q."/>
            <person name="Wang H."/>
            <person name="Waterman M."/>
            <person name="Westerman R."/>
            <person name="Wolfgruber T.K."/>
            <person name="Yang L."/>
            <person name="Yu Y."/>
            <person name="Zhang L."/>
            <person name="Zhou S."/>
            <person name="Zhu Q."/>
            <person name="Bennetzen J.L."/>
            <person name="Dawe R.K."/>
            <person name="Jiang J."/>
            <person name="Jiang N."/>
            <person name="Presting G.G."/>
            <person name="Wessler S.R."/>
            <person name="Aluru S."/>
            <person name="Martienssen R.A."/>
            <person name="Clifton S.W."/>
            <person name="McCombie W.R."/>
            <person name="Wing R.A."/>
            <person name="Wilson R.K."/>
        </authorList>
    </citation>
    <scope>NUCLEOTIDE SEQUENCE [LARGE SCALE GENOMIC DNA]</scope>
    <source>
        <strain evidence="3">cv. B73</strain>
    </source>
</reference>
<sequence>MCLFSLPGRYESFWKELDGVKQVWKNRKDLTVRTLGLRLYSRDQRGADLLVHHRGLADPTNKETQEGSVRSRRDQASKRTNRQNKTKQEIERGCGLERDRELAAHAIADDDKFEEHSLARRHGRRRQIWVCRHG</sequence>
<dbReference type="InParanoid" id="A0A804QM47"/>
<dbReference type="Gramene" id="Zm00001eb342460_T001">
    <property type="protein sequence ID" value="Zm00001eb342460_P001"/>
    <property type="gene ID" value="Zm00001eb342460"/>
</dbReference>
<evidence type="ECO:0000256" key="1">
    <source>
        <dbReference type="SAM" id="MobiDB-lite"/>
    </source>
</evidence>
<feature type="compositionally biased region" description="Basic and acidic residues" evidence="1">
    <location>
        <begin position="60"/>
        <end position="77"/>
    </location>
</feature>
<name>A0A804QM47_MAIZE</name>
<reference evidence="2" key="2">
    <citation type="submission" date="2019-07" db="EMBL/GenBank/DDBJ databases">
        <authorList>
            <person name="Seetharam A."/>
            <person name="Woodhouse M."/>
            <person name="Cannon E."/>
        </authorList>
    </citation>
    <scope>NUCLEOTIDE SEQUENCE [LARGE SCALE GENOMIC DNA]</scope>
    <source>
        <strain evidence="2">cv. B73</strain>
    </source>
</reference>